<evidence type="ECO:0000313" key="3">
    <source>
        <dbReference type="Proteomes" id="UP000013378"/>
    </source>
</evidence>
<evidence type="ECO:0000256" key="1">
    <source>
        <dbReference type="SAM" id="Phobius"/>
    </source>
</evidence>
<keyword evidence="1" id="KW-1133">Transmembrane helix</keyword>
<dbReference type="RefSeq" id="WP_006313259.1">
    <property type="nucleotide sequence ID" value="NZ_ARZA01000169.1"/>
</dbReference>
<comment type="caution">
    <text evidence="2">The sequence shown here is derived from an EMBL/GenBank/DDBJ whole genome shotgun (WGS) entry which is preliminary data.</text>
</comment>
<evidence type="ECO:0000313" key="2">
    <source>
        <dbReference type="EMBL" id="EOD00460.1"/>
    </source>
</evidence>
<dbReference type="EMBL" id="ARZA01000169">
    <property type="protein sequence ID" value="EOD00460.1"/>
    <property type="molecule type" value="Genomic_DNA"/>
</dbReference>
<gene>
    <name evidence="2" type="ORF">L21TH_1490</name>
</gene>
<keyword evidence="3" id="KW-1185">Reference proteome</keyword>
<name>R1CDV4_9FIRM</name>
<dbReference type="AlphaFoldDB" id="R1CDV4"/>
<accession>R1CDV4</accession>
<feature type="transmembrane region" description="Helical" evidence="1">
    <location>
        <begin position="7"/>
        <end position="30"/>
    </location>
</feature>
<feature type="transmembrane region" description="Helical" evidence="1">
    <location>
        <begin position="123"/>
        <end position="143"/>
    </location>
</feature>
<sequence>MSKKQRNIICMIDGFLVFGLLCYAVIFFLANKNLNPIEISMSESLIERRLFFRRLAEMIYSVCSVIYILGQILLIYFGMKNGYRVSLKRIFIYFFSQIVLALVCVLPFAFFDFSYFSDYIFPLRSLVIILFVMTIGSCIIHYVKKTTAP</sequence>
<keyword evidence="1" id="KW-0812">Transmembrane</keyword>
<feature type="transmembrane region" description="Helical" evidence="1">
    <location>
        <begin position="58"/>
        <end position="78"/>
    </location>
</feature>
<protein>
    <submittedName>
        <fullName evidence="2">Uncharacterized protein</fullName>
    </submittedName>
</protein>
<dbReference type="Proteomes" id="UP000013378">
    <property type="component" value="Unassembled WGS sequence"/>
</dbReference>
<proteinExistence type="predicted"/>
<keyword evidence="1" id="KW-0472">Membrane</keyword>
<organism evidence="2 3">
    <name type="scientific">Caldisalinibacter kiritimatiensis</name>
    <dbReference type="NCBI Taxonomy" id="1304284"/>
    <lineage>
        <taxon>Bacteria</taxon>
        <taxon>Bacillati</taxon>
        <taxon>Bacillota</taxon>
        <taxon>Tissierellia</taxon>
        <taxon>Tissierellales</taxon>
        <taxon>Thermohalobacteraceae</taxon>
        <taxon>Caldisalinibacter</taxon>
    </lineage>
</organism>
<feature type="transmembrane region" description="Helical" evidence="1">
    <location>
        <begin position="90"/>
        <end position="111"/>
    </location>
</feature>
<reference evidence="2 3" key="1">
    <citation type="journal article" date="2015" name="Geomicrobiol. J.">
        <title>Caldisalinibacter kiritimatiensis gen. nov., sp. nov., a moderately thermohalophilic thiosulfate-reducing bacterium from a hypersaline microbial mat.</title>
        <authorList>
            <person name="Ben Hania W."/>
            <person name="Joseph M."/>
            <person name="Fiebig A."/>
            <person name="Bunk B."/>
            <person name="Klenk H.-P."/>
            <person name="Fardeau M.-L."/>
            <person name="Spring S."/>
        </authorList>
    </citation>
    <scope>NUCLEOTIDE SEQUENCE [LARGE SCALE GENOMIC DNA]</scope>
    <source>
        <strain evidence="2 3">L21-TH-D2</strain>
    </source>
</reference>